<keyword evidence="2" id="KW-1185">Reference proteome</keyword>
<protein>
    <submittedName>
        <fullName evidence="1">Formin 12</fullName>
    </submittedName>
</protein>
<evidence type="ECO:0000313" key="1">
    <source>
        <dbReference type="EMBL" id="CAA2967465.1"/>
    </source>
</evidence>
<comment type="caution">
    <text evidence="1">The sequence shown here is derived from an EMBL/GenBank/DDBJ whole genome shotgun (WGS) entry which is preliminary data.</text>
</comment>
<dbReference type="OrthoDB" id="2020598at2759"/>
<proteinExistence type="predicted"/>
<dbReference type="AlphaFoldDB" id="A0A8S0QRW6"/>
<name>A0A8S0QRW6_OLEEU</name>
<organism evidence="1 2">
    <name type="scientific">Olea europaea subsp. europaea</name>
    <dbReference type="NCBI Taxonomy" id="158383"/>
    <lineage>
        <taxon>Eukaryota</taxon>
        <taxon>Viridiplantae</taxon>
        <taxon>Streptophyta</taxon>
        <taxon>Embryophyta</taxon>
        <taxon>Tracheophyta</taxon>
        <taxon>Spermatophyta</taxon>
        <taxon>Magnoliopsida</taxon>
        <taxon>eudicotyledons</taxon>
        <taxon>Gunneridae</taxon>
        <taxon>Pentapetalae</taxon>
        <taxon>asterids</taxon>
        <taxon>lamiids</taxon>
        <taxon>Lamiales</taxon>
        <taxon>Oleaceae</taxon>
        <taxon>Oleeae</taxon>
        <taxon>Olea</taxon>
    </lineage>
</organism>
<dbReference type="EMBL" id="CACTIH010001883">
    <property type="protein sequence ID" value="CAA2967465.1"/>
    <property type="molecule type" value="Genomic_DNA"/>
</dbReference>
<gene>
    <name evidence="1" type="ORF">OLEA9_A002172</name>
</gene>
<sequence length="77" mass="8843">MVDISSTCMELALKENRNMKTKGKNEFKTPGRKKGSAEMLWKAFQFAFRDYTFAGGQADRADRLTRELAHEIETDSH</sequence>
<dbReference type="Gramene" id="OE9A002172T1">
    <property type="protein sequence ID" value="OE9A002172C1"/>
    <property type="gene ID" value="OE9A002172"/>
</dbReference>
<reference evidence="1 2" key="1">
    <citation type="submission" date="2019-12" db="EMBL/GenBank/DDBJ databases">
        <authorList>
            <person name="Alioto T."/>
            <person name="Alioto T."/>
            <person name="Gomez Garrido J."/>
        </authorList>
    </citation>
    <scope>NUCLEOTIDE SEQUENCE [LARGE SCALE GENOMIC DNA]</scope>
</reference>
<dbReference type="Proteomes" id="UP000594638">
    <property type="component" value="Unassembled WGS sequence"/>
</dbReference>
<accession>A0A8S0QRW6</accession>
<evidence type="ECO:0000313" key="2">
    <source>
        <dbReference type="Proteomes" id="UP000594638"/>
    </source>
</evidence>